<reference evidence="1 2" key="1">
    <citation type="submission" date="2018-06" db="EMBL/GenBank/DDBJ databases">
        <title>Genome conservation of Clostridium tetani.</title>
        <authorList>
            <person name="Bruggemann H."/>
            <person name="Popoff M.R."/>
        </authorList>
    </citation>
    <scope>NUCLEOTIDE SEQUENCE [LARGE SCALE GENOMIC DNA]</scope>
    <source>
        <strain evidence="1 2">63.05</strain>
    </source>
</reference>
<dbReference type="Gene3D" id="6.20.120.50">
    <property type="match status" value="1"/>
</dbReference>
<name>A0ABY0ES86_CLOTA</name>
<dbReference type="InterPro" id="IPR021377">
    <property type="entry name" value="DUF3006"/>
</dbReference>
<proteinExistence type="predicted"/>
<evidence type="ECO:0000313" key="2">
    <source>
        <dbReference type="Proteomes" id="UP000290273"/>
    </source>
</evidence>
<dbReference type="Proteomes" id="UP000290273">
    <property type="component" value="Unassembled WGS sequence"/>
</dbReference>
<sequence>MLNGVIDRFEEEYAVVELEDGSMLNLPKLEVPKEAKEGDVLLIKLDVSIDYNKTEKLKKEIEELTKDLWED</sequence>
<dbReference type="EMBL" id="QMAU01000013">
    <property type="protein sequence ID" value="RXI58315.1"/>
    <property type="molecule type" value="Genomic_DNA"/>
</dbReference>
<evidence type="ECO:0000313" key="1">
    <source>
        <dbReference type="EMBL" id="RXI58315.1"/>
    </source>
</evidence>
<gene>
    <name evidence="1" type="ORF">DP131_02555</name>
</gene>
<dbReference type="RefSeq" id="WP_023436927.1">
    <property type="nucleotide sequence ID" value="NZ_CASHSW010000009.1"/>
</dbReference>
<organism evidence="1 2">
    <name type="scientific">Clostridium tetani</name>
    <dbReference type="NCBI Taxonomy" id="1513"/>
    <lineage>
        <taxon>Bacteria</taxon>
        <taxon>Bacillati</taxon>
        <taxon>Bacillota</taxon>
        <taxon>Clostridia</taxon>
        <taxon>Eubacteriales</taxon>
        <taxon>Clostridiaceae</taxon>
        <taxon>Clostridium</taxon>
    </lineage>
</organism>
<protein>
    <submittedName>
        <fullName evidence="1">DUF3006 domain-containing protein</fullName>
    </submittedName>
</protein>
<accession>A0ABY0ES86</accession>
<dbReference type="Pfam" id="PF11213">
    <property type="entry name" value="DUF3006"/>
    <property type="match status" value="1"/>
</dbReference>
<comment type="caution">
    <text evidence="1">The sequence shown here is derived from an EMBL/GenBank/DDBJ whole genome shotgun (WGS) entry which is preliminary data.</text>
</comment>